<dbReference type="Pfam" id="PF14325">
    <property type="entry name" value="DUF4383"/>
    <property type="match status" value="1"/>
</dbReference>
<gene>
    <name evidence="2" type="ORF">F0344_02380</name>
</gene>
<dbReference type="Proteomes" id="UP000515307">
    <property type="component" value="Chromosome"/>
</dbReference>
<keyword evidence="1" id="KW-0812">Transmembrane</keyword>
<evidence type="ECO:0000256" key="1">
    <source>
        <dbReference type="SAM" id="Phobius"/>
    </source>
</evidence>
<feature type="transmembrane region" description="Helical" evidence="1">
    <location>
        <begin position="7"/>
        <end position="26"/>
    </location>
</feature>
<proteinExistence type="predicted"/>
<accession>A0A7G7BUK9</accession>
<dbReference type="EMBL" id="CP045702">
    <property type="protein sequence ID" value="QNE79024.1"/>
    <property type="molecule type" value="Genomic_DNA"/>
</dbReference>
<dbReference type="AlphaFoldDB" id="A0A7G7BUK9"/>
<evidence type="ECO:0000313" key="2">
    <source>
        <dbReference type="EMBL" id="QNE79024.1"/>
    </source>
</evidence>
<protein>
    <submittedName>
        <fullName evidence="2">DUF4383 domain-containing protein</fullName>
    </submittedName>
</protein>
<name>A0A7G7BUK9_9ACTN</name>
<dbReference type="KEGG" id="sfiy:F0344_02380"/>
<evidence type="ECO:0000313" key="3">
    <source>
        <dbReference type="Proteomes" id="UP000515307"/>
    </source>
</evidence>
<reference evidence="3" key="1">
    <citation type="submission" date="2019-10" db="EMBL/GenBank/DDBJ databases">
        <title>Antimicrobial potential of Antarctic Bacteria.</title>
        <authorList>
            <person name="Benaud N."/>
            <person name="Edwards R.J."/>
            <person name="Ferrari B.C."/>
        </authorList>
    </citation>
    <scope>NUCLEOTIDE SEQUENCE [LARGE SCALE GENOMIC DNA]</scope>
    <source>
        <strain evidence="3">NBSH44</strain>
    </source>
</reference>
<keyword evidence="3" id="KW-1185">Reference proteome</keyword>
<keyword evidence="1" id="KW-0472">Membrane</keyword>
<sequence>MARAASTARTFLIGGGVIYLALWVYGLVIDQDSGANFVPLNNADNWLHLVLGLAMTALGINADPPRPADHRPVTEET</sequence>
<keyword evidence="1" id="KW-1133">Transmembrane helix</keyword>
<organism evidence="2 3">
    <name type="scientific">Streptomyces finlayi</name>
    <dbReference type="NCBI Taxonomy" id="67296"/>
    <lineage>
        <taxon>Bacteria</taxon>
        <taxon>Bacillati</taxon>
        <taxon>Actinomycetota</taxon>
        <taxon>Actinomycetes</taxon>
        <taxon>Kitasatosporales</taxon>
        <taxon>Streptomycetaceae</taxon>
        <taxon>Streptomyces</taxon>
    </lineage>
</organism>